<dbReference type="EMBL" id="FNCO01000001">
    <property type="protein sequence ID" value="SDG22928.1"/>
    <property type="molecule type" value="Genomic_DNA"/>
</dbReference>
<dbReference type="GO" id="GO:0003677">
    <property type="term" value="F:DNA binding"/>
    <property type="evidence" value="ECO:0007669"/>
    <property type="project" value="UniProtKB-KW"/>
</dbReference>
<dbReference type="PROSITE" id="PS51118">
    <property type="entry name" value="HTH_HXLR"/>
    <property type="match status" value="1"/>
</dbReference>
<evidence type="ECO:0000256" key="2">
    <source>
        <dbReference type="ARBA" id="ARBA00023125"/>
    </source>
</evidence>
<dbReference type="RefSeq" id="WP_074749794.1">
    <property type="nucleotide sequence ID" value="NZ_FNCO01000001.1"/>
</dbReference>
<dbReference type="InterPro" id="IPR036388">
    <property type="entry name" value="WH-like_DNA-bd_sf"/>
</dbReference>
<dbReference type="PANTHER" id="PTHR33204:SF18">
    <property type="entry name" value="TRANSCRIPTIONAL REGULATORY PROTEIN"/>
    <property type="match status" value="1"/>
</dbReference>
<sequence>MSDIPTKKTDFKAMPTYAFCPVITALEVIGERWVILILRDLLRNPTRRFQDLQDSLKGCAPSTLSTRLKALEAHGLIERRLYEQHPPRLEYLLTVKGRAVGPVVASLRDWGLQLQAEDPDSQSPV</sequence>
<feature type="domain" description="HTH hxlR-type" evidence="5">
    <location>
        <begin position="20"/>
        <end position="119"/>
    </location>
</feature>
<protein>
    <submittedName>
        <fullName evidence="6">Transcriptional regulator, HxlR family</fullName>
    </submittedName>
</protein>
<feature type="transmembrane region" description="Helical" evidence="4">
    <location>
        <begin position="16"/>
        <end position="38"/>
    </location>
</feature>
<dbReference type="OrthoDB" id="9807069at2"/>
<dbReference type="SUPFAM" id="SSF46785">
    <property type="entry name" value="Winged helix' DNA-binding domain"/>
    <property type="match status" value="1"/>
</dbReference>
<dbReference type="PANTHER" id="PTHR33204">
    <property type="entry name" value="TRANSCRIPTIONAL REGULATOR, MARR FAMILY"/>
    <property type="match status" value="1"/>
</dbReference>
<proteinExistence type="predicted"/>
<dbReference type="Gene3D" id="1.10.10.10">
    <property type="entry name" value="Winged helix-like DNA-binding domain superfamily/Winged helix DNA-binding domain"/>
    <property type="match status" value="1"/>
</dbReference>
<evidence type="ECO:0000313" key="7">
    <source>
        <dbReference type="Proteomes" id="UP000182894"/>
    </source>
</evidence>
<evidence type="ECO:0000259" key="5">
    <source>
        <dbReference type="PROSITE" id="PS51118"/>
    </source>
</evidence>
<evidence type="ECO:0000256" key="1">
    <source>
        <dbReference type="ARBA" id="ARBA00023015"/>
    </source>
</evidence>
<dbReference type="Pfam" id="PF01638">
    <property type="entry name" value="HxlR"/>
    <property type="match status" value="1"/>
</dbReference>
<dbReference type="STRING" id="89065.SAMN05216605_101468"/>
<keyword evidence="4" id="KW-1133">Transmembrane helix</keyword>
<evidence type="ECO:0000256" key="4">
    <source>
        <dbReference type="SAM" id="Phobius"/>
    </source>
</evidence>
<organism evidence="6 7">
    <name type="scientific">Pseudomonas abietaniphila</name>
    <dbReference type="NCBI Taxonomy" id="89065"/>
    <lineage>
        <taxon>Bacteria</taxon>
        <taxon>Pseudomonadati</taxon>
        <taxon>Pseudomonadota</taxon>
        <taxon>Gammaproteobacteria</taxon>
        <taxon>Pseudomonadales</taxon>
        <taxon>Pseudomonadaceae</taxon>
        <taxon>Pseudomonas</taxon>
    </lineage>
</organism>
<evidence type="ECO:0000313" key="6">
    <source>
        <dbReference type="EMBL" id="SDG22928.1"/>
    </source>
</evidence>
<evidence type="ECO:0000256" key="3">
    <source>
        <dbReference type="ARBA" id="ARBA00023163"/>
    </source>
</evidence>
<name>A0A1G7SIU8_9PSED</name>
<dbReference type="InterPro" id="IPR002577">
    <property type="entry name" value="HTH_HxlR"/>
</dbReference>
<keyword evidence="3" id="KW-0804">Transcription</keyword>
<keyword evidence="7" id="KW-1185">Reference proteome</keyword>
<reference evidence="7" key="1">
    <citation type="submission" date="2016-10" db="EMBL/GenBank/DDBJ databases">
        <authorList>
            <person name="Varghese N."/>
            <person name="Submissions S."/>
        </authorList>
    </citation>
    <scope>NUCLEOTIDE SEQUENCE [LARGE SCALE GENOMIC DNA]</scope>
    <source>
        <strain evidence="7">ATCC 700689</strain>
    </source>
</reference>
<gene>
    <name evidence="6" type="ORF">SAMN05216605_101468</name>
</gene>
<dbReference type="InterPro" id="IPR036390">
    <property type="entry name" value="WH_DNA-bd_sf"/>
</dbReference>
<keyword evidence="2" id="KW-0238">DNA-binding</keyword>
<keyword evidence="4" id="KW-0472">Membrane</keyword>
<keyword evidence="1" id="KW-0805">Transcription regulation</keyword>
<keyword evidence="4" id="KW-0812">Transmembrane</keyword>
<accession>A0A1G7SIU8</accession>
<dbReference type="Proteomes" id="UP000182894">
    <property type="component" value="Unassembled WGS sequence"/>
</dbReference>
<dbReference type="AlphaFoldDB" id="A0A1G7SIU8"/>